<organism evidence="2 3">
    <name type="scientific">Amycolatopsis methanolica 239</name>
    <dbReference type="NCBI Taxonomy" id="1068978"/>
    <lineage>
        <taxon>Bacteria</taxon>
        <taxon>Bacillati</taxon>
        <taxon>Actinomycetota</taxon>
        <taxon>Actinomycetes</taxon>
        <taxon>Pseudonocardiales</taxon>
        <taxon>Pseudonocardiaceae</taxon>
        <taxon>Amycolatopsis</taxon>
        <taxon>Amycolatopsis methanolica group</taxon>
    </lineage>
</organism>
<dbReference type="Proteomes" id="UP000062973">
    <property type="component" value="Chromosome"/>
</dbReference>
<dbReference type="PATRIC" id="fig|1068978.7.peg.2464"/>
<evidence type="ECO:0000313" key="2">
    <source>
        <dbReference type="EMBL" id="AIJ22409.1"/>
    </source>
</evidence>
<evidence type="ECO:0000256" key="1">
    <source>
        <dbReference type="SAM" id="MobiDB-lite"/>
    </source>
</evidence>
<sequence length="151" mass="14995">MAVARAALRGHGEALRHVLQHSAGMRVQRGGLRDGIAGLERRGALAEQRIVVLVVGGGDDQQVVLKSELDADVPGAGRGESGVDGRGETVRGGGRGGQDGSHGRGGESESGTSEGTGHARTLLAGGERPTAAGRTGGGRIPTTAAAPPVIG</sequence>
<protein>
    <submittedName>
        <fullName evidence="2">Uncharacterized protein</fullName>
    </submittedName>
</protein>
<feature type="compositionally biased region" description="Gly residues" evidence="1">
    <location>
        <begin position="90"/>
        <end position="100"/>
    </location>
</feature>
<feature type="region of interest" description="Disordered" evidence="1">
    <location>
        <begin position="67"/>
        <end position="151"/>
    </location>
</feature>
<reference evidence="2 3" key="1">
    <citation type="submission" date="2014-07" db="EMBL/GenBank/DDBJ databases">
        <title>Whole Genome Sequence of the Amycolatopsis methanolica 239.</title>
        <authorList>
            <person name="Tang B."/>
        </authorList>
    </citation>
    <scope>NUCLEOTIDE SEQUENCE [LARGE SCALE GENOMIC DNA]</scope>
    <source>
        <strain evidence="2 3">239</strain>
    </source>
</reference>
<dbReference type="EMBL" id="CP009110">
    <property type="protein sequence ID" value="AIJ22409.1"/>
    <property type="molecule type" value="Genomic_DNA"/>
</dbReference>
<dbReference type="AlphaFoldDB" id="A0A076MP16"/>
<proteinExistence type="predicted"/>
<dbReference type="HOGENOM" id="CLU_1727531_0_0_11"/>
<accession>A0A076MP16</accession>
<keyword evidence="3" id="KW-1185">Reference proteome</keyword>
<gene>
    <name evidence="2" type="ORF">AMETH_2317</name>
</gene>
<name>A0A076MP16_AMYME</name>
<evidence type="ECO:0000313" key="3">
    <source>
        <dbReference type="Proteomes" id="UP000062973"/>
    </source>
</evidence>
<feature type="compositionally biased region" description="Low complexity" evidence="1">
    <location>
        <begin position="140"/>
        <end position="151"/>
    </location>
</feature>
<feature type="compositionally biased region" description="Low complexity" evidence="1">
    <location>
        <begin position="109"/>
        <end position="133"/>
    </location>
</feature>
<dbReference type="KEGG" id="amq:AMETH_2317"/>